<proteinExistence type="predicted"/>
<sequence>MKKQFKIIILLLMSLAVVGIYLGKNVYLKKDIPKEQAMVESEKVKSKDANVKEATTNKPSLLEFSTET</sequence>
<reference evidence="2 3" key="1">
    <citation type="journal article" date="2024" name="Int. J. Syst. Evol. Microbiol.">
        <title>Clostridium omnivorum sp. nov., isolated from anoxic soil under the treatment of reductive soil disinfestation.</title>
        <authorList>
            <person name="Ueki A."/>
            <person name="Tonouchi A."/>
            <person name="Kaku N."/>
            <person name="Honma S."/>
            <person name="Ueki K."/>
        </authorList>
    </citation>
    <scope>NUCLEOTIDE SEQUENCE [LARGE SCALE GENOMIC DNA]</scope>
    <source>
        <strain evidence="2 3">E14</strain>
    </source>
</reference>
<protein>
    <submittedName>
        <fullName evidence="2">Uncharacterized protein</fullName>
    </submittedName>
</protein>
<dbReference type="RefSeq" id="WP_264852114.1">
    <property type="nucleotide sequence ID" value="NZ_BRXR01000001.1"/>
</dbReference>
<evidence type="ECO:0000313" key="3">
    <source>
        <dbReference type="Proteomes" id="UP001208567"/>
    </source>
</evidence>
<comment type="caution">
    <text evidence="2">The sequence shown here is derived from an EMBL/GenBank/DDBJ whole genome shotgun (WGS) entry which is preliminary data.</text>
</comment>
<evidence type="ECO:0000256" key="1">
    <source>
        <dbReference type="SAM" id="MobiDB-lite"/>
    </source>
</evidence>
<gene>
    <name evidence="2" type="ORF">bsdE14_42160</name>
</gene>
<organism evidence="2 3">
    <name type="scientific">Clostridium omnivorum</name>
    <dbReference type="NCBI Taxonomy" id="1604902"/>
    <lineage>
        <taxon>Bacteria</taxon>
        <taxon>Bacillati</taxon>
        <taxon>Bacillota</taxon>
        <taxon>Clostridia</taxon>
        <taxon>Eubacteriales</taxon>
        <taxon>Clostridiaceae</taxon>
        <taxon>Clostridium</taxon>
    </lineage>
</organism>
<accession>A0ABQ5NC51</accession>
<dbReference type="Proteomes" id="UP001208567">
    <property type="component" value="Unassembled WGS sequence"/>
</dbReference>
<evidence type="ECO:0000313" key="2">
    <source>
        <dbReference type="EMBL" id="GLC32806.1"/>
    </source>
</evidence>
<feature type="compositionally biased region" description="Polar residues" evidence="1">
    <location>
        <begin position="53"/>
        <end position="68"/>
    </location>
</feature>
<dbReference type="EMBL" id="BRXR01000001">
    <property type="protein sequence ID" value="GLC32806.1"/>
    <property type="molecule type" value="Genomic_DNA"/>
</dbReference>
<keyword evidence="3" id="KW-1185">Reference proteome</keyword>
<feature type="region of interest" description="Disordered" evidence="1">
    <location>
        <begin position="46"/>
        <end position="68"/>
    </location>
</feature>
<name>A0ABQ5NC51_9CLOT</name>